<keyword evidence="2" id="KW-1185">Reference proteome</keyword>
<evidence type="ECO:0000313" key="1">
    <source>
        <dbReference type="EMBL" id="RUL78220.1"/>
    </source>
</evidence>
<gene>
    <name evidence="1" type="ORF">EKH80_05110</name>
</gene>
<dbReference type="AlphaFoldDB" id="A0A432M8K5"/>
<accession>A0A432M8K5</accession>
<reference evidence="1 2" key="1">
    <citation type="submission" date="2018-12" db="EMBL/GenBank/DDBJ databases">
        <title>Dyella dinghuensis sp. nov. DHOA06 and Dyella choica sp. nov. 4M-K27, isolated from forest soil.</title>
        <authorList>
            <person name="Qiu L.-H."/>
            <person name="Gao Z.-H."/>
        </authorList>
    </citation>
    <scope>NUCLEOTIDE SEQUENCE [LARGE SCALE GENOMIC DNA]</scope>
    <source>
        <strain evidence="1 2">4M-K27</strain>
    </source>
</reference>
<comment type="caution">
    <text evidence="1">The sequence shown here is derived from an EMBL/GenBank/DDBJ whole genome shotgun (WGS) entry which is preliminary data.</text>
</comment>
<dbReference type="EMBL" id="RYYV01000003">
    <property type="protein sequence ID" value="RUL78220.1"/>
    <property type="molecule type" value="Genomic_DNA"/>
</dbReference>
<name>A0A432M8K5_9GAMM</name>
<evidence type="ECO:0000313" key="2">
    <source>
        <dbReference type="Proteomes" id="UP000274358"/>
    </source>
</evidence>
<sequence>MQTQHCPICRLEVAVQPRYPRYVCAECAAKAMSQDGRRLAFFNTDVGGGYAAIYADTKQPYSGHECFIDGIRCHADEARFGGIVIELAAH</sequence>
<proteinExistence type="predicted"/>
<protein>
    <recommendedName>
        <fullName evidence="3">ADP-ribosylglycohydrolase</fullName>
    </recommendedName>
</protein>
<dbReference type="Proteomes" id="UP000274358">
    <property type="component" value="Unassembled WGS sequence"/>
</dbReference>
<evidence type="ECO:0008006" key="3">
    <source>
        <dbReference type="Google" id="ProtNLM"/>
    </source>
</evidence>
<organism evidence="1 2">
    <name type="scientific">Dyella choica</name>
    <dbReference type="NCBI Taxonomy" id="1927959"/>
    <lineage>
        <taxon>Bacteria</taxon>
        <taxon>Pseudomonadati</taxon>
        <taxon>Pseudomonadota</taxon>
        <taxon>Gammaproteobacteria</taxon>
        <taxon>Lysobacterales</taxon>
        <taxon>Rhodanobacteraceae</taxon>
        <taxon>Dyella</taxon>
    </lineage>
</organism>